<gene>
    <name evidence="1" type="ORF">A9K55_001099</name>
</gene>
<reference evidence="1 2" key="1">
    <citation type="journal article" date="2017" name="BMC Genomics">
        <title>Chromosome level assembly and secondary metabolite potential of the parasitic fungus Cordyceps militaris.</title>
        <authorList>
            <person name="Kramer G.J."/>
            <person name="Nodwell J.R."/>
        </authorList>
    </citation>
    <scope>NUCLEOTIDE SEQUENCE [LARGE SCALE GENOMIC DNA]</scope>
    <source>
        <strain evidence="1 2">ATCC 34164</strain>
    </source>
</reference>
<dbReference type="Proteomes" id="UP000323067">
    <property type="component" value="Chromosome ii"/>
</dbReference>
<evidence type="ECO:0000313" key="2">
    <source>
        <dbReference type="Proteomes" id="UP000323067"/>
    </source>
</evidence>
<dbReference type="AlphaFoldDB" id="A0A2H4SUP9"/>
<proteinExistence type="predicted"/>
<protein>
    <submittedName>
        <fullName evidence="1">F-box cyclin</fullName>
    </submittedName>
</protein>
<organism evidence="1 2">
    <name type="scientific">Cordyceps militaris</name>
    <name type="common">Caterpillar fungus</name>
    <name type="synonym">Clavaria militaris</name>
    <dbReference type="NCBI Taxonomy" id="73501"/>
    <lineage>
        <taxon>Eukaryota</taxon>
        <taxon>Fungi</taxon>
        <taxon>Dikarya</taxon>
        <taxon>Ascomycota</taxon>
        <taxon>Pezizomycotina</taxon>
        <taxon>Sordariomycetes</taxon>
        <taxon>Hypocreomycetidae</taxon>
        <taxon>Hypocreales</taxon>
        <taxon>Cordycipitaceae</taxon>
        <taxon>Cordyceps</taxon>
    </lineage>
</organism>
<sequence>MRLFVIRAKKEFKQHFPSEKSPRNFAYYFYYRNPQQRAKKRYCQEIAFSIFEVDPGEMGCNVSDLAS</sequence>
<name>A0A2H4SUP9_CORMI</name>
<evidence type="ECO:0000313" key="1">
    <source>
        <dbReference type="EMBL" id="ATY66841.1"/>
    </source>
</evidence>
<dbReference type="EMBL" id="CP023327">
    <property type="protein sequence ID" value="ATY66841.1"/>
    <property type="molecule type" value="Genomic_DNA"/>
</dbReference>
<accession>A0A2H4SUP9</accession>
<dbReference type="VEuPathDB" id="FungiDB:A9K55_001099"/>